<feature type="region of interest" description="Disordered" evidence="1">
    <location>
        <begin position="58"/>
        <end position="83"/>
    </location>
</feature>
<evidence type="ECO:0000259" key="2">
    <source>
        <dbReference type="PROSITE" id="PS50042"/>
    </source>
</evidence>
<dbReference type="AlphaFoldDB" id="X6MRQ9"/>
<feature type="compositionally biased region" description="Polar residues" evidence="1">
    <location>
        <begin position="73"/>
        <end position="83"/>
    </location>
</feature>
<dbReference type="PROSITE" id="PS50042">
    <property type="entry name" value="CNMP_BINDING_3"/>
    <property type="match status" value="1"/>
</dbReference>
<reference evidence="3 4" key="1">
    <citation type="journal article" date="2013" name="Curr. Biol.">
        <title>The Genome of the Foraminiferan Reticulomyxa filosa.</title>
        <authorList>
            <person name="Glockner G."/>
            <person name="Hulsmann N."/>
            <person name="Schleicher M."/>
            <person name="Noegel A.A."/>
            <person name="Eichinger L."/>
            <person name="Gallinger C."/>
            <person name="Pawlowski J."/>
            <person name="Sierra R."/>
            <person name="Euteneuer U."/>
            <person name="Pillet L."/>
            <person name="Moustafa A."/>
            <person name="Platzer M."/>
            <person name="Groth M."/>
            <person name="Szafranski K."/>
            <person name="Schliwa M."/>
        </authorList>
    </citation>
    <scope>NUCLEOTIDE SEQUENCE [LARGE SCALE GENOMIC DNA]</scope>
</reference>
<gene>
    <name evidence="3" type="ORF">RFI_21582</name>
</gene>
<dbReference type="InterPro" id="IPR018490">
    <property type="entry name" value="cNMP-bd_dom_sf"/>
</dbReference>
<sequence>MTIKIGFEMMDEWIFDRPKIVQKKMTNKIIPHPMWIKMLMSMISSTYETLKLATTSSLPDLHSTHPSEEKSKTSGSMTRNMSQPLPVKPQLTTYATISKCLPVSSIICQRPLSSKKTGQDLLPTANVEVLKCNYQINDLLFISFLFSLGCLQKVKEDITIRKDTQLKKRIRQYNLTKSQREKNKRDTKKLTESLHFGLPEWLKQSSENQKDRSYQQKSKWNIVRDIVMKNKKNLHFDNLLLTKFNDLCMITGQYCFDKQKHYQYLITRLQLKYILMKQLTQQHFIDGTLLEQLLQFCFLQRFSAQSLVYSQHEPREHIYIVLSGKCTLFTNKESVILQQHKSNSFASYGGKKDHSKNLIQLFLQNVYSKKHILSSAQRLRNLTLKTSGQTIVFKKMSELLIKEIEDICDISLPSDEKQQIARVIEYQRYTNGEYVYYQNTAAKHLHFIVEGNVMLSKEIVVEHKNKYPICFDTWEVKKFIRSYHVSVDTLDCKKKKYFGMECIIYCFSQKSICISPELLLLSIDIFHLLKYFPPRFANVFLRNELSSLWITTNNVIDLFKFKIKTGSKKYKRTSRPNKVNKADLLDICMTSHNIFDNAMIKHINSKFRSRNPRDYDRIIAKSLPFNNTGQNTFINKYSMNKKLVIFHATNCFHITQIFKVKKSNFLQDSFHLH</sequence>
<dbReference type="Proteomes" id="UP000023152">
    <property type="component" value="Unassembled WGS sequence"/>
</dbReference>
<dbReference type="EMBL" id="ASPP01018799">
    <property type="protein sequence ID" value="ETO15785.1"/>
    <property type="molecule type" value="Genomic_DNA"/>
</dbReference>
<dbReference type="SUPFAM" id="SSF51206">
    <property type="entry name" value="cAMP-binding domain-like"/>
    <property type="match status" value="2"/>
</dbReference>
<accession>X6MRQ9</accession>
<feature type="domain" description="Cyclic nucleotide-binding" evidence="2">
    <location>
        <begin position="411"/>
        <end position="458"/>
    </location>
</feature>
<feature type="compositionally biased region" description="Basic and acidic residues" evidence="1">
    <location>
        <begin position="62"/>
        <end position="72"/>
    </location>
</feature>
<dbReference type="CDD" id="cd00038">
    <property type="entry name" value="CAP_ED"/>
    <property type="match status" value="1"/>
</dbReference>
<evidence type="ECO:0000313" key="3">
    <source>
        <dbReference type="EMBL" id="ETO15785.1"/>
    </source>
</evidence>
<dbReference type="Gene3D" id="2.60.120.10">
    <property type="entry name" value="Jelly Rolls"/>
    <property type="match status" value="2"/>
</dbReference>
<dbReference type="InterPro" id="IPR014710">
    <property type="entry name" value="RmlC-like_jellyroll"/>
</dbReference>
<dbReference type="InterPro" id="IPR000595">
    <property type="entry name" value="cNMP-bd_dom"/>
</dbReference>
<name>X6MRQ9_RETFI</name>
<evidence type="ECO:0000313" key="4">
    <source>
        <dbReference type="Proteomes" id="UP000023152"/>
    </source>
</evidence>
<evidence type="ECO:0000256" key="1">
    <source>
        <dbReference type="SAM" id="MobiDB-lite"/>
    </source>
</evidence>
<organism evidence="3 4">
    <name type="scientific">Reticulomyxa filosa</name>
    <dbReference type="NCBI Taxonomy" id="46433"/>
    <lineage>
        <taxon>Eukaryota</taxon>
        <taxon>Sar</taxon>
        <taxon>Rhizaria</taxon>
        <taxon>Retaria</taxon>
        <taxon>Foraminifera</taxon>
        <taxon>Monothalamids</taxon>
        <taxon>Reticulomyxidae</taxon>
        <taxon>Reticulomyxa</taxon>
    </lineage>
</organism>
<comment type="caution">
    <text evidence="3">The sequence shown here is derived from an EMBL/GenBank/DDBJ whole genome shotgun (WGS) entry which is preliminary data.</text>
</comment>
<keyword evidence="4" id="KW-1185">Reference proteome</keyword>
<proteinExistence type="predicted"/>
<protein>
    <recommendedName>
        <fullName evidence="2">Cyclic nucleotide-binding domain-containing protein</fullName>
    </recommendedName>
</protein>